<accession>A0A3P7Q4N4</accession>
<dbReference type="AlphaFoldDB" id="A0A3P7Q4N4"/>
<dbReference type="Proteomes" id="UP000281553">
    <property type="component" value="Unassembled WGS sequence"/>
</dbReference>
<reference evidence="1 2" key="1">
    <citation type="submission" date="2018-11" db="EMBL/GenBank/DDBJ databases">
        <authorList>
            <consortium name="Pathogen Informatics"/>
        </authorList>
    </citation>
    <scope>NUCLEOTIDE SEQUENCE [LARGE SCALE GENOMIC DNA]</scope>
</reference>
<proteinExistence type="predicted"/>
<dbReference type="OrthoDB" id="2411602at2759"/>
<protein>
    <submittedName>
        <fullName evidence="1">Uncharacterized protein</fullName>
    </submittedName>
</protein>
<organism evidence="1 2">
    <name type="scientific">Dibothriocephalus latus</name>
    <name type="common">Fish tapeworm</name>
    <name type="synonym">Diphyllobothrium latum</name>
    <dbReference type="NCBI Taxonomy" id="60516"/>
    <lineage>
        <taxon>Eukaryota</taxon>
        <taxon>Metazoa</taxon>
        <taxon>Spiralia</taxon>
        <taxon>Lophotrochozoa</taxon>
        <taxon>Platyhelminthes</taxon>
        <taxon>Cestoda</taxon>
        <taxon>Eucestoda</taxon>
        <taxon>Diphyllobothriidea</taxon>
        <taxon>Diphyllobothriidae</taxon>
        <taxon>Dibothriocephalus</taxon>
    </lineage>
</organism>
<evidence type="ECO:0000313" key="2">
    <source>
        <dbReference type="Proteomes" id="UP000281553"/>
    </source>
</evidence>
<gene>
    <name evidence="1" type="ORF">DILT_LOCUS14635</name>
</gene>
<evidence type="ECO:0000313" key="1">
    <source>
        <dbReference type="EMBL" id="VDN25536.1"/>
    </source>
</evidence>
<dbReference type="EMBL" id="UYRU01075180">
    <property type="protein sequence ID" value="VDN25536.1"/>
    <property type="molecule type" value="Genomic_DNA"/>
</dbReference>
<name>A0A3P7Q4N4_DIBLA</name>
<keyword evidence="2" id="KW-1185">Reference proteome</keyword>
<sequence>MCASSHSSQITDPGLMDLIRRKMKFNLPYAGVFLKKNPNEIQVIKDIPDAASDAAIDAILGDDKSSKFVLVGLFWDLTVVGSIFMQ</sequence>